<evidence type="ECO:0000313" key="1">
    <source>
        <dbReference type="EMBL" id="CAK7937104.1"/>
    </source>
</evidence>
<reference evidence="1" key="1">
    <citation type="submission" date="2024-01" db="EMBL/GenBank/DDBJ databases">
        <authorList>
            <person name="Webb A."/>
        </authorList>
    </citation>
    <scope>NUCLEOTIDE SEQUENCE</scope>
    <source>
        <strain evidence="1">Pm1</strain>
    </source>
</reference>
<organism evidence="1 2">
    <name type="scientific">Peronospora matthiolae</name>
    <dbReference type="NCBI Taxonomy" id="2874970"/>
    <lineage>
        <taxon>Eukaryota</taxon>
        <taxon>Sar</taxon>
        <taxon>Stramenopiles</taxon>
        <taxon>Oomycota</taxon>
        <taxon>Peronosporomycetes</taxon>
        <taxon>Peronosporales</taxon>
        <taxon>Peronosporaceae</taxon>
        <taxon>Peronospora</taxon>
    </lineage>
</organism>
<comment type="caution">
    <text evidence="1">The sequence shown here is derived from an EMBL/GenBank/DDBJ whole genome shotgun (WGS) entry which is preliminary data.</text>
</comment>
<protein>
    <submittedName>
        <fullName evidence="1">Uncharacterized protein</fullName>
    </submittedName>
</protein>
<gene>
    <name evidence="1" type="ORF">PM001_LOCUS22254</name>
</gene>
<proteinExistence type="predicted"/>
<accession>A0AAV1UR62</accession>
<sequence length="215" mass="25355">MVITPASDGFPADTATIKIKKFAGGSPREWLRWSNQFRRLARKKQWTDEQKAHNMVALIDGDLATEVEVIAQDAVEHGRTFEQFFTDVGLLSVPHDYSEDLDNELWTMVKRRDETVLKFSQRLRENIRLFAELPQNAEEIPEVQQCRYFKRGMPYRDMVYYLWHCSHQRRTTRFAAQISRADTPNVDWNCQKNDDSVWTTKAFLGIRNDKYGMHY</sequence>
<evidence type="ECO:0000313" key="2">
    <source>
        <dbReference type="Proteomes" id="UP001162060"/>
    </source>
</evidence>
<dbReference type="AlphaFoldDB" id="A0AAV1UR62"/>
<dbReference type="Proteomes" id="UP001162060">
    <property type="component" value="Unassembled WGS sequence"/>
</dbReference>
<dbReference type="EMBL" id="CAKLBY020000226">
    <property type="protein sequence ID" value="CAK7937104.1"/>
    <property type="molecule type" value="Genomic_DNA"/>
</dbReference>
<name>A0AAV1UR62_9STRA</name>